<dbReference type="InterPro" id="IPR029069">
    <property type="entry name" value="HotDog_dom_sf"/>
</dbReference>
<feature type="compositionally biased region" description="Basic and acidic residues" evidence="1">
    <location>
        <begin position="14"/>
        <end position="24"/>
    </location>
</feature>
<dbReference type="OrthoDB" id="5538558at2759"/>
<dbReference type="SUPFAM" id="SSF54637">
    <property type="entry name" value="Thioesterase/thiol ester dehydrase-isomerase"/>
    <property type="match status" value="1"/>
</dbReference>
<keyword evidence="3" id="KW-1185">Reference proteome</keyword>
<evidence type="ECO:0000256" key="1">
    <source>
        <dbReference type="SAM" id="MobiDB-lite"/>
    </source>
</evidence>
<dbReference type="Gene3D" id="3.10.129.10">
    <property type="entry name" value="Hotdog Thioesterase"/>
    <property type="match status" value="1"/>
</dbReference>
<dbReference type="AlphaFoldDB" id="A0A9W9GSV0"/>
<proteinExistence type="predicted"/>
<dbReference type="EMBL" id="JAPQKL010000005">
    <property type="protein sequence ID" value="KAJ5129480.1"/>
    <property type="molecule type" value="Genomic_DNA"/>
</dbReference>
<dbReference type="CDD" id="cd00586">
    <property type="entry name" value="4HBT"/>
    <property type="match status" value="1"/>
</dbReference>
<protein>
    <recommendedName>
        <fullName evidence="4">Thioesterase domain-containing protein</fullName>
    </recommendedName>
</protein>
<accession>A0A9W9GSV0</accession>
<evidence type="ECO:0000313" key="2">
    <source>
        <dbReference type="EMBL" id="KAJ5129480.1"/>
    </source>
</evidence>
<dbReference type="GeneID" id="81405433"/>
<sequence length="212" mass="23950">MAPKSNPSALDASSYRHPDRNGPYEPLRKATIRAMLEQGIEYNTLSENALSWADDQDPFGHVMAPAYVHYAGNCFVRLLESFQDRLKDKYSDLMSGRGIGPMTNQSTIKIKRVVKYPDLIIAGARISDVRSDRIHVVYSIWSVNQNAQVAEVHTWVVFFDHKQKRTANLIEEGSVYQSLHASLTERAAESSRTLKAWQEKQAQKADAKKANL</sequence>
<reference evidence="2" key="1">
    <citation type="submission" date="2022-11" db="EMBL/GenBank/DDBJ databases">
        <authorList>
            <person name="Petersen C."/>
        </authorList>
    </citation>
    <scope>NUCLEOTIDE SEQUENCE</scope>
    <source>
        <strain evidence="2">IBT 22155</strain>
    </source>
</reference>
<evidence type="ECO:0008006" key="4">
    <source>
        <dbReference type="Google" id="ProtNLM"/>
    </source>
</evidence>
<name>A0A9W9GSV0_9EURO</name>
<dbReference type="Proteomes" id="UP001149079">
    <property type="component" value="Unassembled WGS sequence"/>
</dbReference>
<evidence type="ECO:0000313" key="3">
    <source>
        <dbReference type="Proteomes" id="UP001149079"/>
    </source>
</evidence>
<comment type="caution">
    <text evidence="2">The sequence shown here is derived from an EMBL/GenBank/DDBJ whole genome shotgun (WGS) entry which is preliminary data.</text>
</comment>
<organism evidence="2 3">
    <name type="scientific">Penicillium bovifimosum</name>
    <dbReference type="NCBI Taxonomy" id="126998"/>
    <lineage>
        <taxon>Eukaryota</taxon>
        <taxon>Fungi</taxon>
        <taxon>Dikarya</taxon>
        <taxon>Ascomycota</taxon>
        <taxon>Pezizomycotina</taxon>
        <taxon>Eurotiomycetes</taxon>
        <taxon>Eurotiomycetidae</taxon>
        <taxon>Eurotiales</taxon>
        <taxon>Aspergillaceae</taxon>
        <taxon>Penicillium</taxon>
    </lineage>
</organism>
<reference evidence="2" key="2">
    <citation type="journal article" date="2023" name="IMA Fungus">
        <title>Comparative genomic study of the Penicillium genus elucidates a diverse pangenome and 15 lateral gene transfer events.</title>
        <authorList>
            <person name="Petersen C."/>
            <person name="Sorensen T."/>
            <person name="Nielsen M.R."/>
            <person name="Sondergaard T.E."/>
            <person name="Sorensen J.L."/>
            <person name="Fitzpatrick D.A."/>
            <person name="Frisvad J.C."/>
            <person name="Nielsen K.L."/>
        </authorList>
    </citation>
    <scope>NUCLEOTIDE SEQUENCE</scope>
    <source>
        <strain evidence="2">IBT 22155</strain>
    </source>
</reference>
<gene>
    <name evidence="2" type="ORF">N7515_005519</name>
</gene>
<dbReference type="RefSeq" id="XP_056519859.1">
    <property type="nucleotide sequence ID" value="XM_056666263.1"/>
</dbReference>
<dbReference type="Pfam" id="PF13279">
    <property type="entry name" value="4HBT_2"/>
    <property type="match status" value="1"/>
</dbReference>
<feature type="region of interest" description="Disordered" evidence="1">
    <location>
        <begin position="1"/>
        <end position="24"/>
    </location>
</feature>